<feature type="transmembrane region" description="Helical" evidence="1">
    <location>
        <begin position="5"/>
        <end position="23"/>
    </location>
</feature>
<name>A0A5E4X930_9BURK</name>
<evidence type="ECO:0008006" key="4">
    <source>
        <dbReference type="Google" id="ProtNLM"/>
    </source>
</evidence>
<keyword evidence="1" id="KW-0812">Transmembrane</keyword>
<organism evidence="2 3">
    <name type="scientific">Pandoraea anhela</name>
    <dbReference type="NCBI Taxonomy" id="2508295"/>
    <lineage>
        <taxon>Bacteria</taxon>
        <taxon>Pseudomonadati</taxon>
        <taxon>Pseudomonadota</taxon>
        <taxon>Betaproteobacteria</taxon>
        <taxon>Burkholderiales</taxon>
        <taxon>Burkholderiaceae</taxon>
        <taxon>Pandoraea</taxon>
    </lineage>
</organism>
<dbReference type="InterPro" id="IPR009495">
    <property type="entry name" value="NrsF"/>
</dbReference>
<evidence type="ECO:0000313" key="3">
    <source>
        <dbReference type="Proteomes" id="UP000406256"/>
    </source>
</evidence>
<dbReference type="AlphaFoldDB" id="A0A5E4X930"/>
<keyword evidence="1" id="KW-0472">Membrane</keyword>
<evidence type="ECO:0000256" key="1">
    <source>
        <dbReference type="SAM" id="Phobius"/>
    </source>
</evidence>
<accession>A0A5E4X930</accession>
<proteinExistence type="predicted"/>
<feature type="transmembrane region" description="Helical" evidence="1">
    <location>
        <begin position="134"/>
        <end position="154"/>
    </location>
</feature>
<protein>
    <recommendedName>
        <fullName evidence="4">DUF1109 domain-containing protein</fullName>
    </recommendedName>
</protein>
<dbReference type="Pfam" id="PF06532">
    <property type="entry name" value="NrsF"/>
    <property type="match status" value="1"/>
</dbReference>
<feature type="transmembrane region" description="Helical" evidence="1">
    <location>
        <begin position="35"/>
        <end position="53"/>
    </location>
</feature>
<keyword evidence="3" id="KW-1185">Reference proteome</keyword>
<gene>
    <name evidence="2" type="ORF">PAN31108_03715</name>
</gene>
<sequence length="188" mass="20090">MHHALIMGLAGSTLVLIALYNFHSNMPDLILTKMFWIRLAFPLVTIITAMTLTQRLARPGASTKYAGLTVALPIMTMLAAACVILLTAPKGYRLQLVLGRRWHVASLDIVLLSVPPLIACIATIKGLAPTRLTLAGASAGLLAGAQGALVYSLFCSNLDVPFWGVWYAISLLTTVGIGAAIGPRLLRW</sequence>
<keyword evidence="1" id="KW-1133">Transmembrane helix</keyword>
<feature type="transmembrane region" description="Helical" evidence="1">
    <location>
        <begin position="109"/>
        <end position="127"/>
    </location>
</feature>
<reference evidence="2 3" key="1">
    <citation type="submission" date="2019-08" db="EMBL/GenBank/DDBJ databases">
        <authorList>
            <person name="Peeters C."/>
        </authorList>
    </citation>
    <scope>NUCLEOTIDE SEQUENCE [LARGE SCALE GENOMIC DNA]</scope>
    <source>
        <strain evidence="2 3">LMG 31108</strain>
    </source>
</reference>
<feature type="transmembrane region" description="Helical" evidence="1">
    <location>
        <begin position="65"/>
        <end position="89"/>
    </location>
</feature>
<dbReference type="EMBL" id="CABPSB010000015">
    <property type="protein sequence ID" value="VVE32702.1"/>
    <property type="molecule type" value="Genomic_DNA"/>
</dbReference>
<feature type="transmembrane region" description="Helical" evidence="1">
    <location>
        <begin position="166"/>
        <end position="186"/>
    </location>
</feature>
<evidence type="ECO:0000313" key="2">
    <source>
        <dbReference type="EMBL" id="VVE32702.1"/>
    </source>
</evidence>
<dbReference type="Proteomes" id="UP000406256">
    <property type="component" value="Unassembled WGS sequence"/>
</dbReference>